<sequence>MTSRRKPPVAGRRRALGEEGRLRNPSGRSPRRSFFRSRLRRETGRVARARPPRRGNPAWDGSPPTREAILLAAEPIGRSKKAKHLDAPRMKMNKKHWRNRLFVHGIITRIHVMLTYHVTNNKIQFSNFLYKVFLHLQPLESNATGGDDTVMKGRRSKPYF</sequence>
<feature type="region of interest" description="Disordered" evidence="1">
    <location>
        <begin position="1"/>
        <end position="64"/>
    </location>
</feature>
<accession>A0AAV8QAT3</accession>
<evidence type="ECO:0000313" key="3">
    <source>
        <dbReference type="Proteomes" id="UP001222027"/>
    </source>
</evidence>
<organism evidence="2 3">
    <name type="scientific">Ensete ventricosum</name>
    <name type="common">Abyssinian banana</name>
    <name type="synonym">Musa ensete</name>
    <dbReference type="NCBI Taxonomy" id="4639"/>
    <lineage>
        <taxon>Eukaryota</taxon>
        <taxon>Viridiplantae</taxon>
        <taxon>Streptophyta</taxon>
        <taxon>Embryophyta</taxon>
        <taxon>Tracheophyta</taxon>
        <taxon>Spermatophyta</taxon>
        <taxon>Magnoliopsida</taxon>
        <taxon>Liliopsida</taxon>
        <taxon>Zingiberales</taxon>
        <taxon>Musaceae</taxon>
        <taxon>Ensete</taxon>
    </lineage>
</organism>
<comment type="caution">
    <text evidence="2">The sequence shown here is derived from an EMBL/GenBank/DDBJ whole genome shotgun (WGS) entry which is preliminary data.</text>
</comment>
<proteinExistence type="predicted"/>
<gene>
    <name evidence="2" type="ORF">OPV22_029253</name>
</gene>
<feature type="compositionally biased region" description="Basic residues" evidence="1">
    <location>
        <begin position="29"/>
        <end position="39"/>
    </location>
</feature>
<keyword evidence="3" id="KW-1185">Reference proteome</keyword>
<evidence type="ECO:0000313" key="2">
    <source>
        <dbReference type="EMBL" id="KAJ8466701.1"/>
    </source>
</evidence>
<name>A0AAV8QAT3_ENSVE</name>
<dbReference type="AlphaFoldDB" id="A0AAV8QAT3"/>
<reference evidence="2 3" key="1">
    <citation type="submission" date="2022-12" db="EMBL/GenBank/DDBJ databases">
        <title>Chromosome-scale assembly of the Ensete ventricosum genome.</title>
        <authorList>
            <person name="Dussert Y."/>
            <person name="Stocks J."/>
            <person name="Wendawek A."/>
            <person name="Woldeyes F."/>
            <person name="Nichols R.A."/>
            <person name="Borrell J.S."/>
        </authorList>
    </citation>
    <scope>NUCLEOTIDE SEQUENCE [LARGE SCALE GENOMIC DNA]</scope>
    <source>
        <strain evidence="3">cv. Maze</strain>
        <tissue evidence="2">Seeds</tissue>
    </source>
</reference>
<feature type="compositionally biased region" description="Basic residues" evidence="1">
    <location>
        <begin position="1"/>
        <end position="14"/>
    </location>
</feature>
<evidence type="ECO:0000256" key="1">
    <source>
        <dbReference type="SAM" id="MobiDB-lite"/>
    </source>
</evidence>
<dbReference type="Proteomes" id="UP001222027">
    <property type="component" value="Unassembled WGS sequence"/>
</dbReference>
<dbReference type="EMBL" id="JAQQAF010000008">
    <property type="protein sequence ID" value="KAJ8466701.1"/>
    <property type="molecule type" value="Genomic_DNA"/>
</dbReference>
<protein>
    <submittedName>
        <fullName evidence="2">Uncharacterized protein</fullName>
    </submittedName>
</protein>